<keyword evidence="3" id="KW-1185">Reference proteome</keyword>
<dbReference type="CDD" id="cd01646">
    <property type="entry name" value="RT_Bac_retron_I"/>
    <property type="match status" value="1"/>
</dbReference>
<evidence type="ECO:0000259" key="1">
    <source>
        <dbReference type="Pfam" id="PF00078"/>
    </source>
</evidence>
<proteinExistence type="predicted"/>
<dbReference type="Pfam" id="PF00078">
    <property type="entry name" value="RVT_1"/>
    <property type="match status" value="1"/>
</dbReference>
<reference evidence="2 3" key="1">
    <citation type="journal article" date="2003" name="Extremophiles">
        <title>Halomonas glaciei sp. nov. isolated from fast ice of Adelie Land, Antarctica.</title>
        <authorList>
            <person name="Reddy G.S."/>
            <person name="Raghavan P.U."/>
            <person name="Sarita N.B."/>
            <person name="Prakash J.S."/>
            <person name="Nagesh N."/>
            <person name="Delille D."/>
            <person name="Shivaji S."/>
        </authorList>
    </citation>
    <scope>NUCLEOTIDE SEQUENCE [LARGE SCALE GENOMIC DNA]</scope>
    <source>
        <strain evidence="2 3">DD39</strain>
    </source>
</reference>
<dbReference type="InterPro" id="IPR000477">
    <property type="entry name" value="RT_dom"/>
</dbReference>
<dbReference type="Proteomes" id="UP000526892">
    <property type="component" value="Unassembled WGS sequence"/>
</dbReference>
<name>A0A7Z0LUQ4_9GAMM</name>
<feature type="non-terminal residue" evidence="2">
    <location>
        <position position="1"/>
    </location>
</feature>
<sequence>AAQDTGLAHAAGSLRRGAQEIGRWPEHPSIALRLELETAILAAIYLSNIDKKLKAMHGIKYYRYVDDVLIFCDISEAKKVSDDVIRMFSGIGLKIYDPVKNPEKSSIGSIADGFNYLGYQFFGNRVTVRAGSVEKLKNSLVSIFTSYKYSKQKSEDFLLWRLNLRITGCVYENKSKGWLFFFAEINDEILLHALDSYVAKLVKRFDVDVSPKKFVRAFKELSYRKYETKYIPNFDNYSLEKMRAVLVEYFGLKVEEYQDEEIEFEFKKRISRQVKDLQIDVKDFSYS</sequence>
<evidence type="ECO:0000313" key="2">
    <source>
        <dbReference type="EMBL" id="NYS78951.1"/>
    </source>
</evidence>
<gene>
    <name evidence="2" type="ORF">HZS80_14725</name>
</gene>
<feature type="domain" description="Reverse transcriptase" evidence="1">
    <location>
        <begin position="40"/>
        <end position="121"/>
    </location>
</feature>
<dbReference type="SUPFAM" id="SSF56672">
    <property type="entry name" value="DNA/RNA polymerases"/>
    <property type="match status" value="1"/>
</dbReference>
<dbReference type="InterPro" id="IPR043502">
    <property type="entry name" value="DNA/RNA_pol_sf"/>
</dbReference>
<protein>
    <recommendedName>
        <fullName evidence="1">Reverse transcriptase domain-containing protein</fullName>
    </recommendedName>
</protein>
<accession>A0A7Z0LUQ4</accession>
<comment type="caution">
    <text evidence="2">The sequence shown here is derived from an EMBL/GenBank/DDBJ whole genome shotgun (WGS) entry which is preliminary data.</text>
</comment>
<organism evidence="2 3">
    <name type="scientific">Vreelandella glaciei</name>
    <dbReference type="NCBI Taxonomy" id="186761"/>
    <lineage>
        <taxon>Bacteria</taxon>
        <taxon>Pseudomonadati</taxon>
        <taxon>Pseudomonadota</taxon>
        <taxon>Gammaproteobacteria</taxon>
        <taxon>Oceanospirillales</taxon>
        <taxon>Halomonadaceae</taxon>
        <taxon>Vreelandella</taxon>
    </lineage>
</organism>
<evidence type="ECO:0000313" key="3">
    <source>
        <dbReference type="Proteomes" id="UP000526892"/>
    </source>
</evidence>
<dbReference type="EMBL" id="JACCDE010000021">
    <property type="protein sequence ID" value="NYS78951.1"/>
    <property type="molecule type" value="Genomic_DNA"/>
</dbReference>
<dbReference type="AlphaFoldDB" id="A0A7Z0LUQ4"/>